<name>A0A645CWJ6_9ZZZZ</name>
<dbReference type="InterPro" id="IPR036116">
    <property type="entry name" value="FN3_sf"/>
</dbReference>
<dbReference type="PANTHER" id="PTHR12147">
    <property type="entry name" value="METALLOPEPTIDASE M28 FAMILY MEMBER"/>
    <property type="match status" value="1"/>
</dbReference>
<comment type="subcellular location">
    <subcellularLocation>
        <location evidence="1">Secreted</location>
    </subcellularLocation>
</comment>
<dbReference type="InterPro" id="IPR007484">
    <property type="entry name" value="Peptidase_M28"/>
</dbReference>
<reference evidence="4" key="1">
    <citation type="submission" date="2019-08" db="EMBL/GenBank/DDBJ databases">
        <authorList>
            <person name="Kucharzyk K."/>
            <person name="Murdoch R.W."/>
            <person name="Higgins S."/>
            <person name="Loffler F."/>
        </authorList>
    </citation>
    <scope>NUCLEOTIDE SEQUENCE</scope>
</reference>
<evidence type="ECO:0000256" key="2">
    <source>
        <dbReference type="ARBA" id="ARBA00022525"/>
    </source>
</evidence>
<accession>A0A645CWJ6</accession>
<evidence type="ECO:0000259" key="3">
    <source>
        <dbReference type="Pfam" id="PF04389"/>
    </source>
</evidence>
<comment type="caution">
    <text evidence="4">The sequence shown here is derived from an EMBL/GenBank/DDBJ whole genome shotgun (WGS) entry which is preliminary data.</text>
</comment>
<keyword evidence="2" id="KW-0964">Secreted</keyword>
<dbReference type="AlphaFoldDB" id="A0A645CWJ6"/>
<dbReference type="GO" id="GO:0008235">
    <property type="term" value="F:metalloexopeptidase activity"/>
    <property type="evidence" value="ECO:0007669"/>
    <property type="project" value="InterPro"/>
</dbReference>
<dbReference type="Pfam" id="PF04389">
    <property type="entry name" value="Peptidase_M28"/>
    <property type="match status" value="1"/>
</dbReference>
<dbReference type="PANTHER" id="PTHR12147:SF26">
    <property type="entry name" value="PEPTIDASE M28 DOMAIN-CONTAINING PROTEIN"/>
    <property type="match status" value="1"/>
</dbReference>
<proteinExistence type="predicted"/>
<dbReference type="GO" id="GO:0006508">
    <property type="term" value="P:proteolysis"/>
    <property type="evidence" value="ECO:0007669"/>
    <property type="project" value="InterPro"/>
</dbReference>
<sequence length="367" mass="41177">MGNEDHFSVRRIQYKAGGQGSRIPRVITLPNIVATIKGSLNPEAIIVLLAHFDSRTQDNSDSTAFAPGANDNGSGVAALIEIASILSRNPLPVTVKLMFLSGEEHGLLGAAHMASVAKEENWNILAVLNNDMVSNSHSSDTDNRNNNMLRVFSETIPLIEDELMARERSFNSSENDSQSRQLARYIKEVGERYTDNLLIKLIYRNDRFGRGGDHTPFSRNGFNAVRICEYYENYDRTHKVTETIDGKEYGDVLEGVDPEYLRKNTIVNLSVVMNISYAPAPPAEVYTDVSGLSNKTRVYWKNATGCTEPYGYYLLVRETDSPVWQKKIFVKGNEIEVPYSKDNYFFAVQSVNETGNESLYVFSKGKR</sequence>
<dbReference type="EMBL" id="VSSQ01030675">
    <property type="protein sequence ID" value="MPM81294.1"/>
    <property type="molecule type" value="Genomic_DNA"/>
</dbReference>
<dbReference type="SUPFAM" id="SSF49265">
    <property type="entry name" value="Fibronectin type III"/>
    <property type="match status" value="1"/>
</dbReference>
<protein>
    <recommendedName>
        <fullName evidence="3">Peptidase M28 domain-containing protein</fullName>
    </recommendedName>
</protein>
<dbReference type="InterPro" id="IPR045175">
    <property type="entry name" value="M28_fam"/>
</dbReference>
<dbReference type="SUPFAM" id="SSF53187">
    <property type="entry name" value="Zn-dependent exopeptidases"/>
    <property type="match status" value="1"/>
</dbReference>
<evidence type="ECO:0000256" key="1">
    <source>
        <dbReference type="ARBA" id="ARBA00004613"/>
    </source>
</evidence>
<gene>
    <name evidence="4" type="ORF">SDC9_128346</name>
</gene>
<feature type="domain" description="Peptidase M28" evidence="3">
    <location>
        <begin position="31"/>
        <end position="245"/>
    </location>
</feature>
<evidence type="ECO:0000313" key="4">
    <source>
        <dbReference type="EMBL" id="MPM81294.1"/>
    </source>
</evidence>
<organism evidence="4">
    <name type="scientific">bioreactor metagenome</name>
    <dbReference type="NCBI Taxonomy" id="1076179"/>
    <lineage>
        <taxon>unclassified sequences</taxon>
        <taxon>metagenomes</taxon>
        <taxon>ecological metagenomes</taxon>
    </lineage>
</organism>
<dbReference type="Gene3D" id="3.40.630.10">
    <property type="entry name" value="Zn peptidases"/>
    <property type="match status" value="1"/>
</dbReference>
<dbReference type="GO" id="GO:0005576">
    <property type="term" value="C:extracellular region"/>
    <property type="evidence" value="ECO:0007669"/>
    <property type="project" value="UniProtKB-SubCell"/>
</dbReference>